<dbReference type="HOGENOM" id="CLU_2768179_0_0_0"/>
<dbReference type="EMBL" id="FP929003">
    <property type="protein sequence ID" value="CBK43881.1"/>
    <property type="molecule type" value="Genomic_DNA"/>
</dbReference>
<dbReference type="KEGG" id="nde:NIDE4215"/>
<evidence type="ECO:0000313" key="1">
    <source>
        <dbReference type="EMBL" id="CBK43881.1"/>
    </source>
</evidence>
<reference evidence="1 2" key="1">
    <citation type="journal article" date="2010" name="Proc. Natl. Acad. Sci. U.S.A.">
        <title>A Nitrospira metagenome illuminates the physiology and evolution of globally important nitrite-oxidizing bacteria.</title>
        <authorList>
            <person name="Lucker S."/>
            <person name="Wagner M."/>
            <person name="Maixner F."/>
            <person name="Pelletier E."/>
            <person name="Koch H."/>
            <person name="Vacherie B."/>
            <person name="Rattei T."/>
            <person name="Sinninghe Damste J."/>
            <person name="Spieck E."/>
            <person name="Le Paslier D."/>
            <person name="Daims H."/>
        </authorList>
    </citation>
    <scope>NUCLEOTIDE SEQUENCE [LARGE SCALE GENOMIC DNA]</scope>
</reference>
<gene>
    <name evidence="1" type="ORF">NIDE4215</name>
</gene>
<organism evidence="1 2">
    <name type="scientific">Nitrospira defluvii</name>
    <dbReference type="NCBI Taxonomy" id="330214"/>
    <lineage>
        <taxon>Bacteria</taxon>
        <taxon>Pseudomonadati</taxon>
        <taxon>Nitrospirota</taxon>
        <taxon>Nitrospiria</taxon>
        <taxon>Nitrospirales</taxon>
        <taxon>Nitrospiraceae</taxon>
        <taxon>Nitrospira</taxon>
    </lineage>
</organism>
<dbReference type="AlphaFoldDB" id="D8P8P9"/>
<name>D8P8P9_9BACT</name>
<proteinExistence type="predicted"/>
<dbReference type="STRING" id="330214.NIDE4215"/>
<keyword evidence="2" id="KW-1185">Reference proteome</keyword>
<dbReference type="Proteomes" id="UP000001660">
    <property type="component" value="Chromosome"/>
</dbReference>
<sequence length="69" mass="7652">MVSSVTSNGDETEQRLLQANELVTRLTLFRNGKVKMTSAQVSAAKIVIRKSIPAGQGRRPKSERKPNDR</sequence>
<protein>
    <submittedName>
        <fullName evidence="1">Uncharacterized protein</fullName>
    </submittedName>
</protein>
<evidence type="ECO:0000313" key="2">
    <source>
        <dbReference type="Proteomes" id="UP000001660"/>
    </source>
</evidence>
<accession>D8P8P9</accession>